<organism evidence="1 2">
    <name type="scientific">Ameca splendens</name>
    <dbReference type="NCBI Taxonomy" id="208324"/>
    <lineage>
        <taxon>Eukaryota</taxon>
        <taxon>Metazoa</taxon>
        <taxon>Chordata</taxon>
        <taxon>Craniata</taxon>
        <taxon>Vertebrata</taxon>
        <taxon>Euteleostomi</taxon>
        <taxon>Actinopterygii</taxon>
        <taxon>Neopterygii</taxon>
        <taxon>Teleostei</taxon>
        <taxon>Neoteleostei</taxon>
        <taxon>Acanthomorphata</taxon>
        <taxon>Ovalentaria</taxon>
        <taxon>Atherinomorphae</taxon>
        <taxon>Cyprinodontiformes</taxon>
        <taxon>Goodeidae</taxon>
        <taxon>Ameca</taxon>
    </lineage>
</organism>
<gene>
    <name evidence="1" type="ORF">AMECASPLE_023935</name>
</gene>
<evidence type="ECO:0000313" key="1">
    <source>
        <dbReference type="EMBL" id="MEQ2288571.1"/>
    </source>
</evidence>
<comment type="caution">
    <text evidence="1">The sequence shown here is derived from an EMBL/GenBank/DDBJ whole genome shotgun (WGS) entry which is preliminary data.</text>
</comment>
<accession>A0ABV0Y4V2</accession>
<dbReference type="EMBL" id="JAHRIP010021054">
    <property type="protein sequence ID" value="MEQ2288571.1"/>
    <property type="molecule type" value="Genomic_DNA"/>
</dbReference>
<reference evidence="1 2" key="1">
    <citation type="submission" date="2021-06" db="EMBL/GenBank/DDBJ databases">
        <authorList>
            <person name="Palmer J.M."/>
        </authorList>
    </citation>
    <scope>NUCLEOTIDE SEQUENCE [LARGE SCALE GENOMIC DNA]</scope>
    <source>
        <strain evidence="1 2">AS_MEX2019</strain>
        <tissue evidence="1">Muscle</tissue>
    </source>
</reference>
<proteinExistence type="predicted"/>
<evidence type="ECO:0000313" key="2">
    <source>
        <dbReference type="Proteomes" id="UP001469553"/>
    </source>
</evidence>
<sequence>MTDLDTQGKRNPAEAHWDREMLCSMQGDRLRPCQMLLQQQNGQPTHGCLSNRPIPTFMGVAANGTPPIAPIKVFIQ</sequence>
<keyword evidence="2" id="KW-1185">Reference proteome</keyword>
<protein>
    <submittedName>
        <fullName evidence="1">Uncharacterized protein</fullName>
    </submittedName>
</protein>
<dbReference type="Proteomes" id="UP001469553">
    <property type="component" value="Unassembled WGS sequence"/>
</dbReference>
<name>A0ABV0Y4V2_9TELE</name>